<dbReference type="EMBL" id="SBLB01000008">
    <property type="protein sequence ID" value="RYC67303.1"/>
    <property type="molecule type" value="Genomic_DNA"/>
</dbReference>
<dbReference type="PRINTS" id="PR01490">
    <property type="entry name" value="RTXTOXIND"/>
</dbReference>
<dbReference type="RefSeq" id="WP_129605163.1">
    <property type="nucleotide sequence ID" value="NZ_SBLB01000008.1"/>
</dbReference>
<feature type="domain" description="AprE-like beta-barrel" evidence="3">
    <location>
        <begin position="271"/>
        <end position="362"/>
    </location>
</feature>
<protein>
    <submittedName>
        <fullName evidence="4">HlyD family efflux transporter periplasmic adaptor subunit</fullName>
    </submittedName>
</protein>
<feature type="coiled-coil region" evidence="1">
    <location>
        <begin position="210"/>
        <end position="237"/>
    </location>
</feature>
<comment type="caution">
    <text evidence="4">The sequence shown here is derived from an EMBL/GenBank/DDBJ whole genome shotgun (WGS) entry which is preliminary data.</text>
</comment>
<keyword evidence="2" id="KW-1133">Transmembrane helix</keyword>
<evidence type="ECO:0000313" key="4">
    <source>
        <dbReference type="EMBL" id="RYC67303.1"/>
    </source>
</evidence>
<dbReference type="InterPro" id="IPR058982">
    <property type="entry name" value="Beta-barrel_AprE"/>
</dbReference>
<dbReference type="PANTHER" id="PTHR30386:SF27">
    <property type="entry name" value="MEMBRANE FUSION PROTEIN (MFP) FAMILY PROTEIN"/>
    <property type="match status" value="1"/>
</dbReference>
<sequence>MDAITYLPTLTVRSQLIYTSVLVAIAVALASLPFIVVDVSVQASGLVRPVAERSDVKPLVSGRVAALLVRENQSVQAGAVLLRLQTPVLDTKLHLLLAQQQEKQQSIHDLTLLLDQKPDELLASATYPALMARLRSPLYRQQFEQFRLVGQENLQTQQKRRRDVETSQLLLRDKVVARLEHEDKEFALNSVVTQYQTLMERQRSEWQTALTQHQLALTELRAQEQQLRQERDLYTVRASVSGTVSQVAGRYAGSYIQAGETIGIISPDSTLIVECYVPPKDIGLLRPGQAARFQVDAFDYNQWGLIDGHILDIDNDFTIVENNPSSRQPVFRVRCQLRQNYLTLPNGYRGSLKKGMTLRARFVVTQRSLFQLLYDKADDWLNPNRTRQNQAGSV</sequence>
<keyword evidence="5" id="KW-1185">Reference proteome</keyword>
<evidence type="ECO:0000313" key="5">
    <source>
        <dbReference type="Proteomes" id="UP000290407"/>
    </source>
</evidence>
<dbReference type="Proteomes" id="UP000290407">
    <property type="component" value="Unassembled WGS sequence"/>
</dbReference>
<dbReference type="AlphaFoldDB" id="A0A4Q2UDN2"/>
<dbReference type="Pfam" id="PF26002">
    <property type="entry name" value="Beta-barrel_AprE"/>
    <property type="match status" value="1"/>
</dbReference>
<keyword evidence="2" id="KW-0472">Membrane</keyword>
<accession>A0A4Q2UDN2</accession>
<dbReference type="InterPro" id="IPR050739">
    <property type="entry name" value="MFP"/>
</dbReference>
<feature type="transmembrane region" description="Helical" evidence="2">
    <location>
        <begin position="16"/>
        <end position="37"/>
    </location>
</feature>
<evidence type="ECO:0000256" key="1">
    <source>
        <dbReference type="SAM" id="Coils"/>
    </source>
</evidence>
<reference evidence="4 5" key="1">
    <citation type="submission" date="2019-01" db="EMBL/GenBank/DDBJ databases">
        <title>Spirosoma flava sp. nov., a propanil-degrading bacterium isolated from herbicide-contaminated soil.</title>
        <authorList>
            <person name="Zhang L."/>
            <person name="Jiang J.-D."/>
        </authorList>
    </citation>
    <scope>NUCLEOTIDE SEQUENCE [LARGE SCALE GENOMIC DNA]</scope>
    <source>
        <strain evidence="4 5">TY50</strain>
    </source>
</reference>
<evidence type="ECO:0000259" key="3">
    <source>
        <dbReference type="Pfam" id="PF26002"/>
    </source>
</evidence>
<dbReference type="Gene3D" id="2.40.30.170">
    <property type="match status" value="1"/>
</dbReference>
<name>A0A4Q2UDN2_9BACT</name>
<organism evidence="4 5">
    <name type="scientific">Spirosoma sordidisoli</name>
    <dbReference type="NCBI Taxonomy" id="2502893"/>
    <lineage>
        <taxon>Bacteria</taxon>
        <taxon>Pseudomonadati</taxon>
        <taxon>Bacteroidota</taxon>
        <taxon>Cytophagia</taxon>
        <taxon>Cytophagales</taxon>
        <taxon>Cytophagaceae</taxon>
        <taxon>Spirosoma</taxon>
    </lineage>
</organism>
<keyword evidence="1" id="KW-0175">Coiled coil</keyword>
<dbReference type="Gene3D" id="2.40.50.100">
    <property type="match status" value="1"/>
</dbReference>
<dbReference type="PANTHER" id="PTHR30386">
    <property type="entry name" value="MEMBRANE FUSION SUBUNIT OF EMRAB-TOLC MULTIDRUG EFFLUX PUMP"/>
    <property type="match status" value="1"/>
</dbReference>
<keyword evidence="2" id="KW-0812">Transmembrane</keyword>
<gene>
    <name evidence="4" type="ORF">EQG79_24620</name>
</gene>
<evidence type="ECO:0000256" key="2">
    <source>
        <dbReference type="SAM" id="Phobius"/>
    </source>
</evidence>
<proteinExistence type="predicted"/>